<dbReference type="EMBL" id="JAAKFY010000023">
    <property type="protein sequence ID" value="KAF3836769.1"/>
    <property type="molecule type" value="Genomic_DNA"/>
</dbReference>
<dbReference type="Proteomes" id="UP000518266">
    <property type="component" value="Unassembled WGS sequence"/>
</dbReference>
<organism evidence="1 2">
    <name type="scientific">Dissostichus mawsoni</name>
    <name type="common">Antarctic cod</name>
    <dbReference type="NCBI Taxonomy" id="36200"/>
    <lineage>
        <taxon>Eukaryota</taxon>
        <taxon>Metazoa</taxon>
        <taxon>Chordata</taxon>
        <taxon>Craniata</taxon>
        <taxon>Vertebrata</taxon>
        <taxon>Euteleostomi</taxon>
        <taxon>Actinopterygii</taxon>
        <taxon>Neopterygii</taxon>
        <taxon>Teleostei</taxon>
        <taxon>Neoteleostei</taxon>
        <taxon>Acanthomorphata</taxon>
        <taxon>Eupercaria</taxon>
        <taxon>Perciformes</taxon>
        <taxon>Notothenioidei</taxon>
        <taxon>Nototheniidae</taxon>
        <taxon>Dissostichus</taxon>
    </lineage>
</organism>
<protein>
    <submittedName>
        <fullName evidence="1">Uncharacterized protein</fullName>
    </submittedName>
</protein>
<reference evidence="1 2" key="1">
    <citation type="submission" date="2020-03" db="EMBL/GenBank/DDBJ databases">
        <title>Dissostichus mawsoni Genome sequencing and assembly.</title>
        <authorList>
            <person name="Park H."/>
        </authorList>
    </citation>
    <scope>NUCLEOTIDE SEQUENCE [LARGE SCALE GENOMIC DNA]</scope>
    <source>
        <strain evidence="1">DM0001</strain>
        <tissue evidence="1">Muscle</tissue>
    </source>
</reference>
<name>A0A7J5XJJ7_DISMA</name>
<proteinExistence type="predicted"/>
<evidence type="ECO:0000313" key="1">
    <source>
        <dbReference type="EMBL" id="KAF3836769.1"/>
    </source>
</evidence>
<keyword evidence="2" id="KW-1185">Reference proteome</keyword>
<dbReference type="OrthoDB" id="10067219at2759"/>
<sequence length="255" mass="28341">MDALEVPPLTPTSKEVLSQAVKASFAGFAQERIIHHFPQGGGAVQPAERGLPGPDDRLHRGEILWEHLETMRRENEFDFSSSPPTCTIPSYCQLPINKEGFSDYMEDPSEKHSFHVQFPPAESRQLHTLRPTDSEVEIAHSDDSDVGGSLLWTAPLQDIESVTEETMHHDIFTLPYPHRSFKEYIGNKPDLSRAVIPAAVLAGYTVFNLCVPPCSNRKWSHSAVAVPAGAPDRPQLSGLYQLDRRRLGVQADGPR</sequence>
<accession>A0A7J5XJJ7</accession>
<comment type="caution">
    <text evidence="1">The sequence shown here is derived from an EMBL/GenBank/DDBJ whole genome shotgun (WGS) entry which is preliminary data.</text>
</comment>
<dbReference type="AlphaFoldDB" id="A0A7J5XJJ7"/>
<gene>
    <name evidence="1" type="ORF">F7725_004233</name>
</gene>
<evidence type="ECO:0000313" key="2">
    <source>
        <dbReference type="Proteomes" id="UP000518266"/>
    </source>
</evidence>